<dbReference type="GO" id="GO:0019843">
    <property type="term" value="F:rRNA binding"/>
    <property type="evidence" value="ECO:0007669"/>
    <property type="project" value="TreeGrafter"/>
</dbReference>
<dbReference type="CDD" id="cd04163">
    <property type="entry name" value="Era"/>
    <property type="match status" value="1"/>
</dbReference>
<dbReference type="NCBIfam" id="TIGR00231">
    <property type="entry name" value="small_GTP"/>
    <property type="match status" value="1"/>
</dbReference>
<accession>A0A210QTS1</accession>
<dbReference type="PANTHER" id="PTHR42698">
    <property type="entry name" value="GTPASE ERA"/>
    <property type="match status" value="1"/>
</dbReference>
<dbReference type="EMBL" id="NEDP02001925">
    <property type="protein sequence ID" value="OWF52148.1"/>
    <property type="molecule type" value="Genomic_DNA"/>
</dbReference>
<dbReference type="Pfam" id="PF01926">
    <property type="entry name" value="MMR_HSR1"/>
    <property type="match status" value="1"/>
</dbReference>
<dbReference type="Gene3D" id="3.40.50.300">
    <property type="entry name" value="P-loop containing nucleotide triphosphate hydrolases"/>
    <property type="match status" value="1"/>
</dbReference>
<feature type="region of interest" description="Disordered" evidence="6">
    <location>
        <begin position="528"/>
        <end position="576"/>
    </location>
</feature>
<dbReference type="InterPro" id="IPR009019">
    <property type="entry name" value="KH_sf_prok-type"/>
</dbReference>
<feature type="compositionally biased region" description="Basic residues" evidence="6">
    <location>
        <begin position="531"/>
        <end position="548"/>
    </location>
</feature>
<sequence>MAMSIRHWRSTLRLLRQGRTWCQLTGYYSNRCQKLLTFQEEQSTSQSEGQPSDLDDLLTDRSIGYTDETQQAKLKLNPDQPVNPHLLRVAIIGTYNSGKSTLTNRLMGWKVSPASSKIHTTQENVLAVHTEENTQIIFRDTPGLIRGSRISTKQREKLQKSIKEDPKKSLVDADLICVLVDASDRWDVEFLDENVYYLLKRNKHIPSVLILNKIDLVKDSNFLLHITRALTMDTVGKEKIRITTGKRRPTWKVEDIREAMKTDGKRKQAVKNKLDSLFNRVDKVRGTAQKKPDDPASGVTRESHEGQQEMEKGFEGHQETGKSHEGQQEMEKGFEGQQETGESHEGQQQAHEEGHCEGHSKSNVSPQYTDIGRPDIPEHVLLKSLPNGWDSFDRVFMLSALHGKGVQALKDYLLSRALSRDWCYHSSVVTDQNPYRFAEKIVWETMLECLPKEIPYKYFPVVRYWLLEHDVLVIHMDINMFKTKHMQMAIGPKGSIIKKIRQDSHAALMDAFRCDIILRLKIHNEDNKNKEKSKHTKLKTIQKSKNRSAKSTSKSNYKDTSNIEDEISKMGNSKTP</sequence>
<evidence type="ECO:0000256" key="5">
    <source>
        <dbReference type="ARBA" id="ARBA00030975"/>
    </source>
</evidence>
<dbReference type="PANTHER" id="PTHR42698:SF1">
    <property type="entry name" value="GTPASE ERA, MITOCHONDRIAL"/>
    <property type="match status" value="1"/>
</dbReference>
<dbReference type="Gene3D" id="3.30.300.20">
    <property type="match status" value="1"/>
</dbReference>
<feature type="compositionally biased region" description="Basic and acidic residues" evidence="6">
    <location>
        <begin position="281"/>
        <end position="294"/>
    </location>
</feature>
<dbReference type="GO" id="GO:0043024">
    <property type="term" value="F:ribosomal small subunit binding"/>
    <property type="evidence" value="ECO:0007669"/>
    <property type="project" value="TreeGrafter"/>
</dbReference>
<dbReference type="InterPro" id="IPR030388">
    <property type="entry name" value="G_ERA_dom"/>
</dbReference>
<dbReference type="InterPro" id="IPR006073">
    <property type="entry name" value="GTP-bd"/>
</dbReference>
<feature type="region of interest" description="Disordered" evidence="6">
    <location>
        <begin position="281"/>
        <end position="370"/>
    </location>
</feature>
<evidence type="ECO:0000256" key="6">
    <source>
        <dbReference type="SAM" id="MobiDB-lite"/>
    </source>
</evidence>
<dbReference type="Proteomes" id="UP000242188">
    <property type="component" value="Unassembled WGS sequence"/>
</dbReference>
<feature type="compositionally biased region" description="Polar residues" evidence="6">
    <location>
        <begin position="549"/>
        <end position="560"/>
    </location>
</feature>
<reference evidence="8 9" key="1">
    <citation type="journal article" date="2017" name="Nat. Ecol. Evol.">
        <title>Scallop genome provides insights into evolution of bilaterian karyotype and development.</title>
        <authorList>
            <person name="Wang S."/>
            <person name="Zhang J."/>
            <person name="Jiao W."/>
            <person name="Li J."/>
            <person name="Xun X."/>
            <person name="Sun Y."/>
            <person name="Guo X."/>
            <person name="Huan P."/>
            <person name="Dong B."/>
            <person name="Zhang L."/>
            <person name="Hu X."/>
            <person name="Sun X."/>
            <person name="Wang J."/>
            <person name="Zhao C."/>
            <person name="Wang Y."/>
            <person name="Wang D."/>
            <person name="Huang X."/>
            <person name="Wang R."/>
            <person name="Lv J."/>
            <person name="Li Y."/>
            <person name="Zhang Z."/>
            <person name="Liu B."/>
            <person name="Lu W."/>
            <person name="Hui Y."/>
            <person name="Liang J."/>
            <person name="Zhou Z."/>
            <person name="Hou R."/>
            <person name="Li X."/>
            <person name="Liu Y."/>
            <person name="Li H."/>
            <person name="Ning X."/>
            <person name="Lin Y."/>
            <person name="Zhao L."/>
            <person name="Xing Q."/>
            <person name="Dou J."/>
            <person name="Li Y."/>
            <person name="Mao J."/>
            <person name="Guo H."/>
            <person name="Dou H."/>
            <person name="Li T."/>
            <person name="Mu C."/>
            <person name="Jiang W."/>
            <person name="Fu Q."/>
            <person name="Fu X."/>
            <person name="Miao Y."/>
            <person name="Liu J."/>
            <person name="Yu Q."/>
            <person name="Li R."/>
            <person name="Liao H."/>
            <person name="Li X."/>
            <person name="Kong Y."/>
            <person name="Jiang Z."/>
            <person name="Chourrout D."/>
            <person name="Li R."/>
            <person name="Bao Z."/>
        </authorList>
    </citation>
    <scope>NUCLEOTIDE SEQUENCE [LARGE SCALE GENOMIC DNA]</scope>
    <source>
        <strain evidence="8 9">PY_sf001</strain>
    </source>
</reference>
<dbReference type="InterPro" id="IPR005662">
    <property type="entry name" value="GTPase_Era-like"/>
</dbReference>
<keyword evidence="9" id="KW-1185">Reference proteome</keyword>
<gene>
    <name evidence="8" type="ORF">KP79_PYT15706</name>
</gene>
<evidence type="ECO:0000256" key="3">
    <source>
        <dbReference type="ARBA" id="ARBA00022741"/>
    </source>
</evidence>
<keyword evidence="4" id="KW-0342">GTP-binding</keyword>
<protein>
    <recommendedName>
        <fullName evidence="2">GTPase Era, mitochondrial</fullName>
    </recommendedName>
    <alternativeName>
        <fullName evidence="5">ERA-like protein 1</fullName>
    </alternativeName>
</protein>
<feature type="compositionally biased region" description="Basic and acidic residues" evidence="6">
    <location>
        <begin position="341"/>
        <end position="360"/>
    </location>
</feature>
<dbReference type="SUPFAM" id="SSF54814">
    <property type="entry name" value="Prokaryotic type KH domain (KH-domain type II)"/>
    <property type="match status" value="1"/>
</dbReference>
<proteinExistence type="inferred from homology"/>
<dbReference type="GO" id="GO:0005759">
    <property type="term" value="C:mitochondrial matrix"/>
    <property type="evidence" value="ECO:0007669"/>
    <property type="project" value="TreeGrafter"/>
</dbReference>
<evidence type="ECO:0000313" key="9">
    <source>
        <dbReference type="Proteomes" id="UP000242188"/>
    </source>
</evidence>
<dbReference type="AlphaFoldDB" id="A0A210QTS1"/>
<dbReference type="InterPro" id="IPR015946">
    <property type="entry name" value="KH_dom-like_a/b"/>
</dbReference>
<dbReference type="InterPro" id="IPR027417">
    <property type="entry name" value="P-loop_NTPase"/>
</dbReference>
<comment type="similarity">
    <text evidence="1">Belongs to the TRAFAC class TrmE-Era-EngA-EngB-Septin-like GTPase superfamily. Era GTPase family.</text>
</comment>
<evidence type="ECO:0000313" key="8">
    <source>
        <dbReference type="EMBL" id="OWF52148.1"/>
    </source>
</evidence>
<dbReference type="FunFam" id="3.40.50.300:FF:002220">
    <property type="entry name" value="GTPase Era, mitochondrial"/>
    <property type="match status" value="1"/>
</dbReference>
<keyword evidence="3" id="KW-0547">Nucleotide-binding</keyword>
<organism evidence="8 9">
    <name type="scientific">Mizuhopecten yessoensis</name>
    <name type="common">Japanese scallop</name>
    <name type="synonym">Patinopecten yessoensis</name>
    <dbReference type="NCBI Taxonomy" id="6573"/>
    <lineage>
        <taxon>Eukaryota</taxon>
        <taxon>Metazoa</taxon>
        <taxon>Spiralia</taxon>
        <taxon>Lophotrochozoa</taxon>
        <taxon>Mollusca</taxon>
        <taxon>Bivalvia</taxon>
        <taxon>Autobranchia</taxon>
        <taxon>Pteriomorphia</taxon>
        <taxon>Pectinida</taxon>
        <taxon>Pectinoidea</taxon>
        <taxon>Pectinidae</taxon>
        <taxon>Mizuhopecten</taxon>
    </lineage>
</organism>
<name>A0A210QTS1_MIZYE</name>
<feature type="domain" description="G" evidence="7">
    <location>
        <begin position="88"/>
        <end position="213"/>
    </location>
</feature>
<dbReference type="OrthoDB" id="8954335at2759"/>
<evidence type="ECO:0000256" key="4">
    <source>
        <dbReference type="ARBA" id="ARBA00023134"/>
    </source>
</evidence>
<evidence type="ECO:0000256" key="1">
    <source>
        <dbReference type="ARBA" id="ARBA00007921"/>
    </source>
</evidence>
<evidence type="ECO:0000259" key="7">
    <source>
        <dbReference type="Pfam" id="PF01926"/>
    </source>
</evidence>
<dbReference type="CDD" id="cd22534">
    <property type="entry name" value="KH-II_Era"/>
    <property type="match status" value="1"/>
</dbReference>
<comment type="caution">
    <text evidence="8">The sequence shown here is derived from an EMBL/GenBank/DDBJ whole genome shotgun (WGS) entry which is preliminary data.</text>
</comment>
<dbReference type="STRING" id="6573.A0A210QTS1"/>
<dbReference type="GO" id="GO:0000028">
    <property type="term" value="P:ribosomal small subunit assembly"/>
    <property type="evidence" value="ECO:0007669"/>
    <property type="project" value="TreeGrafter"/>
</dbReference>
<evidence type="ECO:0000256" key="2">
    <source>
        <dbReference type="ARBA" id="ARBA00019149"/>
    </source>
</evidence>
<dbReference type="SUPFAM" id="SSF52540">
    <property type="entry name" value="P-loop containing nucleoside triphosphate hydrolases"/>
    <property type="match status" value="1"/>
</dbReference>
<feature type="compositionally biased region" description="Basic and acidic residues" evidence="6">
    <location>
        <begin position="301"/>
        <end position="334"/>
    </location>
</feature>
<dbReference type="InterPro" id="IPR005225">
    <property type="entry name" value="Small_GTP-bd"/>
</dbReference>
<dbReference type="GO" id="GO:0005525">
    <property type="term" value="F:GTP binding"/>
    <property type="evidence" value="ECO:0007669"/>
    <property type="project" value="UniProtKB-KW"/>
</dbReference>